<dbReference type="InterPro" id="IPR003610">
    <property type="entry name" value="CBM5/12"/>
</dbReference>
<dbReference type="Gene3D" id="2.10.10.20">
    <property type="entry name" value="Carbohydrate-binding module superfamily 5/12"/>
    <property type="match status" value="2"/>
</dbReference>
<dbReference type="InterPro" id="IPR001223">
    <property type="entry name" value="Glyco_hydro18_cat"/>
</dbReference>
<evidence type="ECO:0000259" key="10">
    <source>
        <dbReference type="PROSITE" id="PS51910"/>
    </source>
</evidence>
<evidence type="ECO:0000256" key="8">
    <source>
        <dbReference type="SAM" id="MobiDB-lite"/>
    </source>
</evidence>
<keyword evidence="12" id="KW-1185">Reference proteome</keyword>
<dbReference type="InterPro" id="IPR036573">
    <property type="entry name" value="CBM_sf_5/12"/>
</dbReference>
<organism evidence="11 12">
    <name type="scientific">Chitiniphilus shinanonensis</name>
    <dbReference type="NCBI Taxonomy" id="553088"/>
    <lineage>
        <taxon>Bacteria</taxon>
        <taxon>Pseudomonadati</taxon>
        <taxon>Pseudomonadota</taxon>
        <taxon>Betaproteobacteria</taxon>
        <taxon>Neisseriales</taxon>
        <taxon>Chitinibacteraceae</taxon>
        <taxon>Chitiniphilus</taxon>
    </lineage>
</organism>
<keyword evidence="9" id="KW-0732">Signal</keyword>
<accession>A0ABQ6BQV6</accession>
<comment type="catalytic activity">
    <reaction evidence="1">
        <text>Random endo-hydrolysis of N-acetyl-beta-D-glucosaminide (1-&gt;4)-beta-linkages in chitin and chitodextrins.</text>
        <dbReference type="EC" id="3.2.1.14"/>
    </reaction>
</comment>
<dbReference type="CDD" id="cd12214">
    <property type="entry name" value="ChiA1_BD"/>
    <property type="match status" value="1"/>
</dbReference>
<dbReference type="RefSeq" id="WP_040430084.1">
    <property type="nucleotide sequence ID" value="NZ_BSOZ01000001.1"/>
</dbReference>
<evidence type="ECO:0000313" key="11">
    <source>
        <dbReference type="EMBL" id="GLS02891.1"/>
    </source>
</evidence>
<protein>
    <recommendedName>
        <fullName evidence="2">chitinase</fullName>
        <ecNumber evidence="2">3.2.1.14</ecNumber>
    </recommendedName>
</protein>
<dbReference type="Pfam" id="PF00704">
    <property type="entry name" value="Glyco_hydro_18"/>
    <property type="match status" value="1"/>
</dbReference>
<evidence type="ECO:0000256" key="4">
    <source>
        <dbReference type="ARBA" id="ARBA00023024"/>
    </source>
</evidence>
<sequence>MSQFTRFTLAVIPAALAAAQAFAAYPAWQEGNTYTAGTFVSYNGHDYQALVTHTAYVGANWNPAASLTLWKDLGVSSGTATPTPTPVVTPTPTAVVTPTPTPVVTPTPTGTPGASCYVAWTASGVYTGGTKVTYNGRNYEAKWWTQGDNPAQSGDWGVWKDLGACSSQPTPTPTPVVTPTPTPVVTPTPTPVVTPTPTPVVTPTPTPVVTPTPTPVVTPTPTPVVTPTPTPVVTPTPTPITGAQVGAYFTQWGVYARNYQVKHIDTSGAAAKLTFVNYAFGNLYQKNGGYECGIVNKLEPGSTNPNAADAGTGGDAWSDYQRGIGGGDSIDGVGDIWGWPQWDDPRNGKSGPLKGNFNQLKKLKAKYPNLKVYISLGGWTWSKWFSAAAKTDALRKQLVRSCIDVYIKGNVPFDAGSNAGGEGTAAGVFDGIDIDWEFPGVIGQPYNTVAPEDKQNFTLLLKEFREQLDAIGATNNARYGLTVAIGAGKDKIEMTEPAEYTKYLDWVNVMNYDYNGAWAAQGPTDFQSHLYKDPSNPNYIDSKTGQRSLVSYYNTDEAIQLLVAKGAPRNKLLVGLPFYGRGWTGVQAGPNGDGLYQAATAGAKGTYETGIEDYKVLKNAAGTLRYHPTTKQSWKFDGSNWWSYDTPQDIALKVNYVKSNSLGGVFSWSLDGDTADAELTKEMAKVRQ</sequence>
<dbReference type="Proteomes" id="UP001156836">
    <property type="component" value="Unassembled WGS sequence"/>
</dbReference>
<gene>
    <name evidence="11" type="ORF">GCM10007860_00340</name>
</gene>
<dbReference type="SUPFAM" id="SSF51055">
    <property type="entry name" value="Carbohydrate binding domain"/>
    <property type="match status" value="2"/>
</dbReference>
<dbReference type="CDD" id="cd12215">
    <property type="entry name" value="ChiC_BD"/>
    <property type="match status" value="1"/>
</dbReference>
<dbReference type="InterPro" id="IPR050314">
    <property type="entry name" value="Glycosyl_Hydrlase_18"/>
</dbReference>
<feature type="compositionally biased region" description="Pro residues" evidence="8">
    <location>
        <begin position="170"/>
        <end position="191"/>
    </location>
</feature>
<evidence type="ECO:0000256" key="6">
    <source>
        <dbReference type="ARBA" id="ARBA00023295"/>
    </source>
</evidence>
<keyword evidence="5" id="KW-0119">Carbohydrate metabolism</keyword>
<dbReference type="PANTHER" id="PTHR11177">
    <property type="entry name" value="CHITINASE"/>
    <property type="match status" value="1"/>
</dbReference>
<evidence type="ECO:0000256" key="7">
    <source>
        <dbReference type="RuleBase" id="RU000489"/>
    </source>
</evidence>
<evidence type="ECO:0000256" key="5">
    <source>
        <dbReference type="ARBA" id="ARBA00023277"/>
    </source>
</evidence>
<name>A0ABQ6BQV6_9NEIS</name>
<dbReference type="EMBL" id="BSOZ01000001">
    <property type="protein sequence ID" value="GLS02891.1"/>
    <property type="molecule type" value="Genomic_DNA"/>
</dbReference>
<dbReference type="InterPro" id="IPR011583">
    <property type="entry name" value="Chitinase_II/V-like_cat"/>
</dbReference>
<feature type="region of interest" description="Disordered" evidence="8">
    <location>
        <begin position="167"/>
        <end position="191"/>
    </location>
</feature>
<dbReference type="SMART" id="SM00495">
    <property type="entry name" value="ChtBD3"/>
    <property type="match status" value="2"/>
</dbReference>
<feature type="domain" description="GH18" evidence="10">
    <location>
        <begin position="243"/>
        <end position="688"/>
    </location>
</feature>
<dbReference type="PROSITE" id="PS01095">
    <property type="entry name" value="GH18_1"/>
    <property type="match status" value="1"/>
</dbReference>
<keyword evidence="4" id="KW-0146">Chitin degradation</keyword>
<dbReference type="Gene3D" id="3.20.20.80">
    <property type="entry name" value="Glycosidases"/>
    <property type="match status" value="1"/>
</dbReference>
<dbReference type="InterPro" id="IPR017853">
    <property type="entry name" value="GH"/>
</dbReference>
<feature type="chain" id="PRO_5047047633" description="chitinase" evidence="9">
    <location>
        <begin position="24"/>
        <end position="688"/>
    </location>
</feature>
<reference evidence="12" key="1">
    <citation type="journal article" date="2019" name="Int. J. Syst. Evol. Microbiol.">
        <title>The Global Catalogue of Microorganisms (GCM) 10K type strain sequencing project: providing services to taxonomists for standard genome sequencing and annotation.</title>
        <authorList>
            <consortium name="The Broad Institute Genomics Platform"/>
            <consortium name="The Broad Institute Genome Sequencing Center for Infectious Disease"/>
            <person name="Wu L."/>
            <person name="Ma J."/>
        </authorList>
    </citation>
    <scope>NUCLEOTIDE SEQUENCE [LARGE SCALE GENOMIC DNA]</scope>
    <source>
        <strain evidence="12">NBRC 104970</strain>
    </source>
</reference>
<keyword evidence="6 7" id="KW-0326">Glycosidase</keyword>
<dbReference type="Gene3D" id="3.10.50.10">
    <property type="match status" value="1"/>
</dbReference>
<dbReference type="SUPFAM" id="SSF54556">
    <property type="entry name" value="Chitinase insertion domain"/>
    <property type="match status" value="1"/>
</dbReference>
<feature type="signal peptide" evidence="9">
    <location>
        <begin position="1"/>
        <end position="23"/>
    </location>
</feature>
<dbReference type="SUPFAM" id="SSF51445">
    <property type="entry name" value="(Trans)glycosidases"/>
    <property type="match status" value="1"/>
</dbReference>
<keyword evidence="3 7" id="KW-0378">Hydrolase</keyword>
<keyword evidence="4" id="KW-0624">Polysaccharide degradation</keyword>
<evidence type="ECO:0000256" key="9">
    <source>
        <dbReference type="SAM" id="SignalP"/>
    </source>
</evidence>
<evidence type="ECO:0000256" key="2">
    <source>
        <dbReference type="ARBA" id="ARBA00012729"/>
    </source>
</evidence>
<evidence type="ECO:0000256" key="1">
    <source>
        <dbReference type="ARBA" id="ARBA00000822"/>
    </source>
</evidence>
<evidence type="ECO:0000256" key="3">
    <source>
        <dbReference type="ARBA" id="ARBA00022801"/>
    </source>
</evidence>
<evidence type="ECO:0000313" key="12">
    <source>
        <dbReference type="Proteomes" id="UP001156836"/>
    </source>
</evidence>
<dbReference type="InterPro" id="IPR029070">
    <property type="entry name" value="Chitinase_insertion_sf"/>
</dbReference>
<dbReference type="SMART" id="SM00636">
    <property type="entry name" value="Glyco_18"/>
    <property type="match status" value="1"/>
</dbReference>
<dbReference type="PROSITE" id="PS51910">
    <property type="entry name" value="GH18_2"/>
    <property type="match status" value="1"/>
</dbReference>
<proteinExistence type="predicted"/>
<dbReference type="EC" id="3.2.1.14" evidence="2"/>
<comment type="caution">
    <text evidence="11">The sequence shown here is derived from an EMBL/GenBank/DDBJ whole genome shotgun (WGS) entry which is preliminary data.</text>
</comment>
<dbReference type="InterPro" id="IPR001579">
    <property type="entry name" value="Glyco_hydro_18_chit_AS"/>
</dbReference>
<dbReference type="Pfam" id="PF02839">
    <property type="entry name" value="CBM_5_12"/>
    <property type="match status" value="2"/>
</dbReference>
<dbReference type="CDD" id="cd06548">
    <property type="entry name" value="GH18_chitinase"/>
    <property type="match status" value="1"/>
</dbReference>
<dbReference type="PANTHER" id="PTHR11177:SF317">
    <property type="entry name" value="CHITINASE 12-RELATED"/>
    <property type="match status" value="1"/>
</dbReference>